<dbReference type="PANTHER" id="PTHR24300:SF134">
    <property type="entry name" value="CYTOCHROME P450, FAMILY 2, SUBFAMILY AB, POLYPEPTIDE 2-RELATED"/>
    <property type="match status" value="1"/>
</dbReference>
<reference evidence="11" key="3">
    <citation type="submission" date="2025-09" db="UniProtKB">
        <authorList>
            <consortium name="Ensembl"/>
        </authorList>
    </citation>
    <scope>IDENTIFICATION</scope>
</reference>
<dbReference type="OrthoDB" id="1055148at2759"/>
<dbReference type="InParanoid" id="G1N8W8"/>
<dbReference type="GO" id="GO:0020037">
    <property type="term" value="F:heme binding"/>
    <property type="evidence" value="ECO:0007669"/>
    <property type="project" value="InterPro"/>
</dbReference>
<evidence type="ECO:0008006" key="13">
    <source>
        <dbReference type="Google" id="ProtNLM"/>
    </source>
</evidence>
<dbReference type="InterPro" id="IPR036396">
    <property type="entry name" value="Cyt_P450_sf"/>
</dbReference>
<keyword evidence="12" id="KW-1185">Reference proteome</keyword>
<accession>G1N8W8</accession>
<gene>
    <name evidence="11" type="primary">LOC100541617</name>
</gene>
<dbReference type="GO" id="GO:0005737">
    <property type="term" value="C:cytoplasm"/>
    <property type="evidence" value="ECO:0007669"/>
    <property type="project" value="TreeGrafter"/>
</dbReference>
<protein>
    <recommendedName>
        <fullName evidence="13">CP2J6 protein</fullName>
    </recommendedName>
</protein>
<dbReference type="PRINTS" id="PR00463">
    <property type="entry name" value="EP450I"/>
</dbReference>
<evidence type="ECO:0000256" key="5">
    <source>
        <dbReference type="ARBA" id="ARBA00023002"/>
    </source>
</evidence>
<comment type="similarity">
    <text evidence="3">Belongs to the cytochrome P450 family.</text>
</comment>
<keyword evidence="8 10" id="KW-0472">Membrane</keyword>
<dbReference type="GO" id="GO:0006805">
    <property type="term" value="P:xenobiotic metabolic process"/>
    <property type="evidence" value="ECO:0007669"/>
    <property type="project" value="TreeGrafter"/>
</dbReference>
<feature type="transmembrane region" description="Helical" evidence="10">
    <location>
        <begin position="6"/>
        <end position="25"/>
    </location>
</feature>
<dbReference type="Pfam" id="PF00067">
    <property type="entry name" value="p450"/>
    <property type="match status" value="1"/>
</dbReference>
<dbReference type="Proteomes" id="UP000001645">
    <property type="component" value="Chromosome 11"/>
</dbReference>
<dbReference type="PANTHER" id="PTHR24300">
    <property type="entry name" value="CYTOCHROME P450 508A4-RELATED"/>
    <property type="match status" value="1"/>
</dbReference>
<evidence type="ECO:0000313" key="12">
    <source>
        <dbReference type="Proteomes" id="UP000001645"/>
    </source>
</evidence>
<evidence type="ECO:0000256" key="1">
    <source>
        <dbReference type="ARBA" id="ARBA00001971"/>
    </source>
</evidence>
<keyword evidence="10" id="KW-1133">Transmembrane helix</keyword>
<dbReference type="InterPro" id="IPR002401">
    <property type="entry name" value="Cyt_P450_E_grp-I"/>
</dbReference>
<comment type="subcellular location">
    <subcellularLocation>
        <location evidence="2">Membrane</location>
    </subcellularLocation>
</comment>
<dbReference type="Gene3D" id="1.10.630.10">
    <property type="entry name" value="Cytochrome P450"/>
    <property type="match status" value="1"/>
</dbReference>
<dbReference type="GO" id="GO:0005506">
    <property type="term" value="F:iron ion binding"/>
    <property type="evidence" value="ECO:0007669"/>
    <property type="project" value="InterPro"/>
</dbReference>
<dbReference type="FunFam" id="1.10.630.10:FF:000004">
    <property type="entry name" value="cytochrome P450 2D15 isoform X1"/>
    <property type="match status" value="1"/>
</dbReference>
<dbReference type="PRINTS" id="PR00385">
    <property type="entry name" value="P450"/>
</dbReference>
<dbReference type="GO" id="GO:0016712">
    <property type="term" value="F:oxidoreductase activity, acting on paired donors, with incorporation or reduction of molecular oxygen, reduced flavin or flavoprotein as one donor, and incorporation of one atom of oxygen"/>
    <property type="evidence" value="ECO:0007669"/>
    <property type="project" value="TreeGrafter"/>
</dbReference>
<keyword evidence="5" id="KW-0560">Oxidoreductase</keyword>
<dbReference type="AlphaFoldDB" id="G1N8W8"/>
<reference evidence="11" key="2">
    <citation type="submission" date="2025-08" db="UniProtKB">
        <authorList>
            <consortium name="Ensembl"/>
        </authorList>
    </citation>
    <scope>IDENTIFICATION</scope>
</reference>
<proteinExistence type="inferred from homology"/>
<dbReference type="HOGENOM" id="CLU_001570_22_0_1"/>
<evidence type="ECO:0000256" key="9">
    <source>
        <dbReference type="PIRSR" id="PIRSR602401-1"/>
    </source>
</evidence>
<dbReference type="GO" id="GO:0016020">
    <property type="term" value="C:membrane"/>
    <property type="evidence" value="ECO:0007669"/>
    <property type="project" value="UniProtKB-SubCell"/>
</dbReference>
<dbReference type="InterPro" id="IPR001128">
    <property type="entry name" value="Cyt_P450"/>
</dbReference>
<organism evidence="11 12">
    <name type="scientific">Meleagris gallopavo</name>
    <name type="common">Wild turkey</name>
    <dbReference type="NCBI Taxonomy" id="9103"/>
    <lineage>
        <taxon>Eukaryota</taxon>
        <taxon>Metazoa</taxon>
        <taxon>Chordata</taxon>
        <taxon>Craniata</taxon>
        <taxon>Vertebrata</taxon>
        <taxon>Euteleostomi</taxon>
        <taxon>Archelosauria</taxon>
        <taxon>Archosauria</taxon>
        <taxon>Dinosauria</taxon>
        <taxon>Saurischia</taxon>
        <taxon>Theropoda</taxon>
        <taxon>Coelurosauria</taxon>
        <taxon>Aves</taxon>
        <taxon>Neognathae</taxon>
        <taxon>Galloanserae</taxon>
        <taxon>Galliformes</taxon>
        <taxon>Phasianidae</taxon>
        <taxon>Meleagridinae</taxon>
        <taxon>Meleagris</taxon>
    </lineage>
</organism>
<evidence type="ECO:0000256" key="3">
    <source>
        <dbReference type="ARBA" id="ARBA00010617"/>
    </source>
</evidence>
<sequence length="491" mass="55607">VRREMLTVSVVLVCLAASLLLMQFLGMQRRRRQLPPGPAPLPLFGNLLQMKFQIHHDILKKFIFTLWLTSIPVVVLQGYQAVKEGMTAHAEEVAGRPLSRAFRFLTNGNGVMFSNGHLWKQQRRFGLLTMRKLGVGKQSQECQIQEEAPELVLMVKLLAVFTGKPVDPTVPVTHAVSNVICALILGHRFSIEDKKFLRLVEAVDDISAFTNSISFYVRIMIFYIIVYTDNVKASGCICTMRALLQEEIESHKGKGKIGGNQDFIDYYLDQMAKSKEDAGATYDKVNLTQTVFDLFLAGTETTATTLRWALLYMVAYPDVQEKVHKELDAVVGSSRLICYTDRKNLPYTNAVIHEIQRYSNIVLIALPRYTVKDTELLGFPIPKDTIVLVNIDSVLSDPEKWETPDQFNPGHFLDKDGNFIHREAFLPFSIGKWHRACMGELLARLELFIIFCTLMQAFTFTLPDGAKEINTKFVFSTTMKPPPHQLCAIPR</sequence>
<evidence type="ECO:0000256" key="6">
    <source>
        <dbReference type="ARBA" id="ARBA00023004"/>
    </source>
</evidence>
<keyword evidence="6 9" id="KW-0408">Iron</keyword>
<dbReference type="GO" id="GO:0006082">
    <property type="term" value="P:organic acid metabolic process"/>
    <property type="evidence" value="ECO:0007669"/>
    <property type="project" value="TreeGrafter"/>
</dbReference>
<evidence type="ECO:0000313" key="11">
    <source>
        <dbReference type="Ensembl" id="ENSMGAP00000008806.3"/>
    </source>
</evidence>
<evidence type="ECO:0000256" key="4">
    <source>
        <dbReference type="ARBA" id="ARBA00022723"/>
    </source>
</evidence>
<keyword evidence="10" id="KW-0812">Transmembrane</keyword>
<reference evidence="11 12" key="1">
    <citation type="journal article" date="2010" name="PLoS Biol.">
        <title>Multi-platform next-generation sequencing of the domestic turkey (Meleagris gallopavo): genome assembly and analysis.</title>
        <authorList>
            <person name="Dalloul R.A."/>
            <person name="Long J.A."/>
            <person name="Zimin A.V."/>
            <person name="Aslam L."/>
            <person name="Beal K."/>
            <person name="Blomberg L.A."/>
            <person name="Bouffard P."/>
            <person name="Burt D.W."/>
            <person name="Crasta O."/>
            <person name="Crooijmans R.P."/>
            <person name="Cooper K."/>
            <person name="Coulombe R.A."/>
            <person name="De S."/>
            <person name="Delany M.E."/>
            <person name="Dodgson J.B."/>
            <person name="Dong J.J."/>
            <person name="Evans C."/>
            <person name="Frederickson K.M."/>
            <person name="Flicek P."/>
            <person name="Florea L."/>
            <person name="Folkerts O."/>
            <person name="Groenen M.A."/>
            <person name="Harkins T.T."/>
            <person name="Herrero J."/>
            <person name="Hoffmann S."/>
            <person name="Megens H.J."/>
            <person name="Jiang A."/>
            <person name="de Jong P."/>
            <person name="Kaiser P."/>
            <person name="Kim H."/>
            <person name="Kim K.W."/>
            <person name="Kim S."/>
            <person name="Langenberger D."/>
            <person name="Lee M.K."/>
            <person name="Lee T."/>
            <person name="Mane S."/>
            <person name="Marcais G."/>
            <person name="Marz M."/>
            <person name="McElroy A.P."/>
            <person name="Modise T."/>
            <person name="Nefedov M."/>
            <person name="Notredame C."/>
            <person name="Paton I.R."/>
            <person name="Payne W.S."/>
            <person name="Pertea G."/>
            <person name="Prickett D."/>
            <person name="Puiu D."/>
            <person name="Qioa D."/>
            <person name="Raineri E."/>
            <person name="Ruffier M."/>
            <person name="Salzberg S.L."/>
            <person name="Schatz M.C."/>
            <person name="Scheuring C."/>
            <person name="Schmidt C.J."/>
            <person name="Schroeder S."/>
            <person name="Searle S.M."/>
            <person name="Smith E.J."/>
            <person name="Smith J."/>
            <person name="Sonstegard T.S."/>
            <person name="Stadler P.F."/>
            <person name="Tafer H."/>
            <person name="Tu Z.J."/>
            <person name="Van Tassell C.P."/>
            <person name="Vilella A.J."/>
            <person name="Williams K.P."/>
            <person name="Yorke J.A."/>
            <person name="Zhang L."/>
            <person name="Zhang H.B."/>
            <person name="Zhang X."/>
            <person name="Zhang Y."/>
            <person name="Reed K.M."/>
        </authorList>
    </citation>
    <scope>NUCLEOTIDE SEQUENCE [LARGE SCALE GENOMIC DNA]</scope>
</reference>
<keyword evidence="9" id="KW-0349">Heme</keyword>
<evidence type="ECO:0000256" key="7">
    <source>
        <dbReference type="ARBA" id="ARBA00023033"/>
    </source>
</evidence>
<dbReference type="Ensembl" id="ENSMGAT00000009610.3">
    <property type="protein sequence ID" value="ENSMGAP00000008806.3"/>
    <property type="gene ID" value="ENSMGAG00000008585.3"/>
</dbReference>
<evidence type="ECO:0000256" key="8">
    <source>
        <dbReference type="ARBA" id="ARBA00023136"/>
    </source>
</evidence>
<evidence type="ECO:0000256" key="10">
    <source>
        <dbReference type="SAM" id="Phobius"/>
    </source>
</evidence>
<feature type="binding site" description="axial binding residue" evidence="9">
    <location>
        <position position="437"/>
    </location>
    <ligand>
        <name>heme</name>
        <dbReference type="ChEBI" id="CHEBI:30413"/>
    </ligand>
    <ligandPart>
        <name>Fe</name>
        <dbReference type="ChEBI" id="CHEBI:18248"/>
    </ligandPart>
</feature>
<comment type="cofactor">
    <cofactor evidence="1 9">
        <name>heme</name>
        <dbReference type="ChEBI" id="CHEBI:30413"/>
    </cofactor>
</comment>
<evidence type="ECO:0000256" key="2">
    <source>
        <dbReference type="ARBA" id="ARBA00004370"/>
    </source>
</evidence>
<keyword evidence="7" id="KW-0503">Monooxygenase</keyword>
<dbReference type="InterPro" id="IPR050182">
    <property type="entry name" value="Cytochrome_P450_fam2"/>
</dbReference>
<name>G1N8W8_MELGA</name>
<dbReference type="SUPFAM" id="SSF48264">
    <property type="entry name" value="Cytochrome P450"/>
    <property type="match status" value="1"/>
</dbReference>
<dbReference type="GeneTree" id="ENSGT00940000163166"/>
<keyword evidence="4 9" id="KW-0479">Metal-binding</keyword>